<protein>
    <submittedName>
        <fullName evidence="2">Uncharacterized protein</fullName>
    </submittedName>
</protein>
<name>A0ABU9AX41_9BACT</name>
<evidence type="ECO:0000256" key="1">
    <source>
        <dbReference type="SAM" id="SignalP"/>
    </source>
</evidence>
<keyword evidence="1" id="KW-0732">Signal</keyword>
<evidence type="ECO:0000313" key="3">
    <source>
        <dbReference type="Proteomes" id="UP001371305"/>
    </source>
</evidence>
<feature type="chain" id="PRO_5047535714" evidence="1">
    <location>
        <begin position="20"/>
        <end position="558"/>
    </location>
</feature>
<proteinExistence type="predicted"/>
<accession>A0ABU9AX41</accession>
<feature type="signal peptide" evidence="1">
    <location>
        <begin position="1"/>
        <end position="19"/>
    </location>
</feature>
<dbReference type="Proteomes" id="UP001371305">
    <property type="component" value="Unassembled WGS sequence"/>
</dbReference>
<comment type="caution">
    <text evidence="2">The sequence shown here is derived from an EMBL/GenBank/DDBJ whole genome shotgun (WGS) entry which is preliminary data.</text>
</comment>
<evidence type="ECO:0000313" key="2">
    <source>
        <dbReference type="EMBL" id="MEK7952236.1"/>
    </source>
</evidence>
<reference evidence="2 3" key="1">
    <citation type="submission" date="2024-04" db="EMBL/GenBank/DDBJ databases">
        <title>Luteolibacter sp. isolated from soil.</title>
        <authorList>
            <person name="An J."/>
        </authorList>
    </citation>
    <scope>NUCLEOTIDE SEQUENCE [LARGE SCALE GENOMIC DNA]</scope>
    <source>
        <strain evidence="2 3">Y139</strain>
    </source>
</reference>
<gene>
    <name evidence="2" type="ORF">WKV53_17130</name>
</gene>
<dbReference type="EMBL" id="JBBUKT010000006">
    <property type="protein sequence ID" value="MEK7952236.1"/>
    <property type="molecule type" value="Genomic_DNA"/>
</dbReference>
<keyword evidence="3" id="KW-1185">Reference proteome</keyword>
<organism evidence="2 3">
    <name type="scientific">Luteolibacter soli</name>
    <dbReference type="NCBI Taxonomy" id="3135280"/>
    <lineage>
        <taxon>Bacteria</taxon>
        <taxon>Pseudomonadati</taxon>
        <taxon>Verrucomicrobiota</taxon>
        <taxon>Verrucomicrobiia</taxon>
        <taxon>Verrucomicrobiales</taxon>
        <taxon>Verrucomicrobiaceae</taxon>
        <taxon>Luteolibacter</taxon>
    </lineage>
</organism>
<dbReference type="RefSeq" id="WP_341405994.1">
    <property type="nucleotide sequence ID" value="NZ_JBBUKT010000006.1"/>
</dbReference>
<sequence>MKSTSITLVGLALASSLHAQGVKTTEGAYLLGTASSDFNFEPIVTVGDRLPLTAGTAPAGATDFAFCGIPDAMGLYKDTVTGQNILFCSHELTDANLSRPFPGVTRYKGAWISRFVLSNDGGIVSGTVAHKDLYLENTFQAARPPQEGDTSAFTRFCSGSFAGPEHGFDRPVFFANEESTSGMYDAQGPQTVVVADGKMYTVPDLGRVTRETTIVQPRRDALTVIVSTEDGPTPQNNVCSYVYMYVGNKERRSTSVLDKNGLTNGKVYVLAGAAAQHNEGSFTSGSLPIKWVEIPNAATLTSGQLSVAADNVGGFGFVRVEDAEFDPTQPTRSMFFSTTGGSGPNPLGRLYEVTFNPTNPLANGTLSVIYNSANIVTPGGTYTGTPGKLVAANGATGTLGTYTGGIIANGTDFPVSIDNIAISKDFIVICEDRNAPADAVFARYGRNGGTWTLDRHNNYAAKLQCTFNYPVTFARDSGVAPTYSTQNTAGLWETSGVINTESVFGPGTFLINVQGHLQSNPAGMRANCPDGLGGVLTKAQAVASYVEDGQVLLMHPKP</sequence>